<name>A0A2H2ZNT6_TRIPA</name>
<evidence type="ECO:0000313" key="3">
    <source>
        <dbReference type="Proteomes" id="UP000219286"/>
    </source>
</evidence>
<protein>
    <submittedName>
        <fullName evidence="2">Uncharacterized protein</fullName>
    </submittedName>
</protein>
<dbReference type="Proteomes" id="UP000219286">
    <property type="component" value="Unassembled WGS sequence"/>
</dbReference>
<sequence>MVGDQGGTVQQLRDHGPGSRLEAPRPQGSGVAFSRFLPVPLLSGARSQWVAVHYYHDWQTGEGHVLSDLSPSLPSADLEIRGAKETKGTNATLFQGTARPAP</sequence>
<gene>
    <name evidence="2" type="ORF">A9Z42_0020550</name>
</gene>
<accession>A0A2H2ZNT6</accession>
<dbReference type="EMBL" id="LFMI01000230">
    <property type="protein sequence ID" value="OTA01711.1"/>
    <property type="molecule type" value="Genomic_DNA"/>
</dbReference>
<comment type="caution">
    <text evidence="2">The sequence shown here is derived from an EMBL/GenBank/DDBJ whole genome shotgun (WGS) entry which is preliminary data.</text>
</comment>
<evidence type="ECO:0000256" key="1">
    <source>
        <dbReference type="SAM" id="MobiDB-lite"/>
    </source>
</evidence>
<dbReference type="AlphaFoldDB" id="A0A2H2ZNT6"/>
<organism evidence="2 3">
    <name type="scientific">Trichoderma parareesei</name>
    <name type="common">Filamentous fungus</name>
    <dbReference type="NCBI Taxonomy" id="858221"/>
    <lineage>
        <taxon>Eukaryota</taxon>
        <taxon>Fungi</taxon>
        <taxon>Dikarya</taxon>
        <taxon>Ascomycota</taxon>
        <taxon>Pezizomycotina</taxon>
        <taxon>Sordariomycetes</taxon>
        <taxon>Hypocreomycetidae</taxon>
        <taxon>Hypocreales</taxon>
        <taxon>Hypocreaceae</taxon>
        <taxon>Trichoderma</taxon>
    </lineage>
</organism>
<feature type="region of interest" description="Disordered" evidence="1">
    <location>
        <begin position="1"/>
        <end position="30"/>
    </location>
</feature>
<reference evidence="2 3" key="1">
    <citation type="journal article" date="2015" name="Genome Announc.">
        <title>Genome sequence and annotation of Trichoderma parareesei, the ancestor of the cellulase producer Trichoderma reesei.</title>
        <authorList>
            <person name="Yang D."/>
            <person name="Pomraning K."/>
            <person name="Kopchinskiy A."/>
            <person name="Karimi Aghcheh R."/>
            <person name="Atanasova L."/>
            <person name="Chenthamara K."/>
            <person name="Baker S.E."/>
            <person name="Zhang R."/>
            <person name="Shen Q."/>
            <person name="Freitag M."/>
            <person name="Kubicek C.P."/>
            <person name="Druzhinina I.S."/>
        </authorList>
    </citation>
    <scope>NUCLEOTIDE SEQUENCE [LARGE SCALE GENOMIC DNA]</scope>
    <source>
        <strain evidence="2 3">CBS 125925</strain>
    </source>
</reference>
<evidence type="ECO:0000313" key="2">
    <source>
        <dbReference type="EMBL" id="OTA01711.1"/>
    </source>
</evidence>
<proteinExistence type="predicted"/>
<keyword evidence="3" id="KW-1185">Reference proteome</keyword>